<name>A0ABT2RMX6_9FIRM</name>
<reference evidence="2 3" key="1">
    <citation type="journal article" date="2021" name="ISME Commun">
        <title>Automated analysis of genomic sequences facilitates high-throughput and comprehensive description of bacteria.</title>
        <authorList>
            <person name="Hitch T.C.A."/>
        </authorList>
    </citation>
    <scope>NUCLEOTIDE SEQUENCE [LARGE SCALE GENOMIC DNA]</scope>
    <source>
        <strain evidence="2 3">Sanger_03</strain>
    </source>
</reference>
<keyword evidence="3" id="KW-1185">Reference proteome</keyword>
<dbReference type="Pfam" id="PF17836">
    <property type="entry name" value="PglD_N"/>
    <property type="match status" value="1"/>
</dbReference>
<dbReference type="PANTHER" id="PTHR43300:SF7">
    <property type="entry name" value="UDP-N-ACETYLBACILLOSAMINE N-ACETYLTRANSFERASE"/>
    <property type="match status" value="1"/>
</dbReference>
<dbReference type="Gene3D" id="2.160.10.10">
    <property type="entry name" value="Hexapeptide repeat proteins"/>
    <property type="match status" value="1"/>
</dbReference>
<evidence type="ECO:0000259" key="1">
    <source>
        <dbReference type="Pfam" id="PF17836"/>
    </source>
</evidence>
<organism evidence="2 3">
    <name type="scientific">Dorea acetigenes</name>
    <dbReference type="NCBI Taxonomy" id="2981787"/>
    <lineage>
        <taxon>Bacteria</taxon>
        <taxon>Bacillati</taxon>
        <taxon>Bacillota</taxon>
        <taxon>Clostridia</taxon>
        <taxon>Lachnospirales</taxon>
        <taxon>Lachnospiraceae</taxon>
        <taxon>Dorea</taxon>
    </lineage>
</organism>
<dbReference type="InterPro" id="IPR041561">
    <property type="entry name" value="PglD_N"/>
</dbReference>
<sequence length="174" mass="18511">MKSILIIGAGGHGQVVAEIAEDCGYLKIDYLDDNSDLAIGKINEMDKFRSEYEEAFVGIGNNEYRGQLLEKLLRFGYKVPLLIHPSAYVSKTANMGMGTIVEPGAIINAHSVIGEGTIIGSGAVVDHNAVIGQCSHINSGAIVKAGVRIESYRKLEAGEIGSGYESAIINKNGE</sequence>
<protein>
    <submittedName>
        <fullName evidence="2">PglB</fullName>
    </submittedName>
</protein>
<feature type="domain" description="PglD N-terminal" evidence="1">
    <location>
        <begin position="4"/>
        <end position="72"/>
    </location>
</feature>
<dbReference type="InterPro" id="IPR011004">
    <property type="entry name" value="Trimer_LpxA-like_sf"/>
</dbReference>
<accession>A0ABT2RMX6</accession>
<dbReference type="Proteomes" id="UP001652431">
    <property type="component" value="Unassembled WGS sequence"/>
</dbReference>
<dbReference type="PANTHER" id="PTHR43300">
    <property type="entry name" value="ACETYLTRANSFERASE"/>
    <property type="match status" value="1"/>
</dbReference>
<dbReference type="Gene3D" id="3.40.50.20">
    <property type="match status" value="1"/>
</dbReference>
<gene>
    <name evidence="2" type="ORF">OCV99_09385</name>
</gene>
<dbReference type="SUPFAM" id="SSF51161">
    <property type="entry name" value="Trimeric LpxA-like enzymes"/>
    <property type="match status" value="1"/>
</dbReference>
<dbReference type="RefSeq" id="WP_158370034.1">
    <property type="nucleotide sequence ID" value="NZ_JAOQJU010000009.1"/>
</dbReference>
<proteinExistence type="predicted"/>
<dbReference type="EMBL" id="JAOQJU010000009">
    <property type="protein sequence ID" value="MCU6686752.1"/>
    <property type="molecule type" value="Genomic_DNA"/>
</dbReference>
<evidence type="ECO:0000313" key="3">
    <source>
        <dbReference type="Proteomes" id="UP001652431"/>
    </source>
</evidence>
<dbReference type="InterPro" id="IPR050179">
    <property type="entry name" value="Trans_hexapeptide_repeat"/>
</dbReference>
<evidence type="ECO:0000313" key="2">
    <source>
        <dbReference type="EMBL" id="MCU6686752.1"/>
    </source>
</evidence>
<comment type="caution">
    <text evidence="2">The sequence shown here is derived from an EMBL/GenBank/DDBJ whole genome shotgun (WGS) entry which is preliminary data.</text>
</comment>